<comment type="caution">
    <text evidence="1">The sequence shown here is derived from an EMBL/GenBank/DDBJ whole genome shotgun (WGS) entry which is preliminary data.</text>
</comment>
<keyword evidence="2" id="KW-1185">Reference proteome</keyword>
<sequence length="186" mass="19971">MARVTGNSLLRGISGKIGSITVRQVGNQTIVSAAEGQKRGAGSPKQQEQRGRMHLARLYAQAQLLDPATKALYATGITTRLNNARLVAITDFMNAPVVTAVDLSGYHGQAGDSIRIRATDDFAVTAVLVRLYTPLGKLAAEAAATLQPDTSWLYHTLTAGPYQPGTRIEVEAQDRPGNKTHWSFTL</sequence>
<dbReference type="RefSeq" id="WP_226185905.1">
    <property type="nucleotide sequence ID" value="NZ_JAJADQ010000005.1"/>
</dbReference>
<proteinExistence type="predicted"/>
<organism evidence="1 2">
    <name type="scientific">Hymenobacter nitidus</name>
    <dbReference type="NCBI Taxonomy" id="2880929"/>
    <lineage>
        <taxon>Bacteria</taxon>
        <taxon>Pseudomonadati</taxon>
        <taxon>Bacteroidota</taxon>
        <taxon>Cytophagia</taxon>
        <taxon>Cytophagales</taxon>
        <taxon>Hymenobacteraceae</taxon>
        <taxon>Hymenobacter</taxon>
    </lineage>
</organism>
<name>A0ABS8AD48_9BACT</name>
<reference evidence="1" key="1">
    <citation type="submission" date="2021-10" db="EMBL/GenBank/DDBJ databases">
        <authorList>
            <person name="Dean J.D."/>
            <person name="Kim M.K."/>
            <person name="Newey C.N."/>
            <person name="Stoker T.S."/>
            <person name="Thompson D.W."/>
            <person name="Grose J.H."/>
        </authorList>
    </citation>
    <scope>NUCLEOTIDE SEQUENCE</scope>
    <source>
        <strain evidence="1">BT635</strain>
    </source>
</reference>
<gene>
    <name evidence="1" type="ORF">LGH70_12065</name>
</gene>
<dbReference type="Proteomes" id="UP001165297">
    <property type="component" value="Unassembled WGS sequence"/>
</dbReference>
<accession>A0ABS8AD48</accession>
<dbReference type="EMBL" id="JAJADQ010000005">
    <property type="protein sequence ID" value="MCB2378325.1"/>
    <property type="molecule type" value="Genomic_DNA"/>
</dbReference>
<evidence type="ECO:0000313" key="2">
    <source>
        <dbReference type="Proteomes" id="UP001165297"/>
    </source>
</evidence>
<protein>
    <submittedName>
        <fullName evidence="1">Uncharacterized protein</fullName>
    </submittedName>
</protein>
<evidence type="ECO:0000313" key="1">
    <source>
        <dbReference type="EMBL" id="MCB2378325.1"/>
    </source>
</evidence>